<dbReference type="RefSeq" id="WP_226605859.1">
    <property type="nucleotide sequence ID" value="NZ_JAJAQI010000007.1"/>
</dbReference>
<reference evidence="2" key="1">
    <citation type="submission" date="2021-10" db="EMBL/GenBank/DDBJ databases">
        <title>Roseicella aerolatum sp. nov., isolated from aerosols of e-waste dismantling site.</title>
        <authorList>
            <person name="Qin T."/>
        </authorList>
    </citation>
    <scope>NUCLEOTIDE SEQUENCE</scope>
    <source>
        <strain evidence="2">GB24</strain>
    </source>
</reference>
<evidence type="ECO:0000256" key="1">
    <source>
        <dbReference type="SAM" id="MobiDB-lite"/>
    </source>
</evidence>
<comment type="caution">
    <text evidence="2">The sequence shown here is derived from an EMBL/GenBank/DDBJ whole genome shotgun (WGS) entry which is preliminary data.</text>
</comment>
<evidence type="ECO:0000313" key="3">
    <source>
        <dbReference type="Proteomes" id="UP001139311"/>
    </source>
</evidence>
<keyword evidence="3" id="KW-1185">Reference proteome</keyword>
<dbReference type="Proteomes" id="UP001139311">
    <property type="component" value="Unassembled WGS sequence"/>
</dbReference>
<proteinExistence type="predicted"/>
<dbReference type="AlphaFoldDB" id="A0A9X1L6X6"/>
<feature type="region of interest" description="Disordered" evidence="1">
    <location>
        <begin position="104"/>
        <end position="146"/>
    </location>
</feature>
<feature type="compositionally biased region" description="Basic and acidic residues" evidence="1">
    <location>
        <begin position="134"/>
        <end position="146"/>
    </location>
</feature>
<dbReference type="EMBL" id="JAJAQI010000007">
    <property type="protein sequence ID" value="MCB4821306.1"/>
    <property type="molecule type" value="Genomic_DNA"/>
</dbReference>
<feature type="compositionally biased region" description="Pro residues" evidence="1">
    <location>
        <begin position="1"/>
        <end position="12"/>
    </location>
</feature>
<accession>A0A9X1L6X6</accession>
<organism evidence="2 3">
    <name type="scientific">Roseicella aerolata</name>
    <dbReference type="NCBI Taxonomy" id="2883479"/>
    <lineage>
        <taxon>Bacteria</taxon>
        <taxon>Pseudomonadati</taxon>
        <taxon>Pseudomonadota</taxon>
        <taxon>Alphaproteobacteria</taxon>
        <taxon>Acetobacterales</taxon>
        <taxon>Roseomonadaceae</taxon>
        <taxon>Roseicella</taxon>
    </lineage>
</organism>
<protein>
    <submittedName>
        <fullName evidence="2">Uncharacterized protein</fullName>
    </submittedName>
</protein>
<evidence type="ECO:0000313" key="2">
    <source>
        <dbReference type="EMBL" id="MCB4821306.1"/>
    </source>
</evidence>
<name>A0A9X1L6X6_9PROT</name>
<feature type="region of interest" description="Disordered" evidence="1">
    <location>
        <begin position="1"/>
        <end position="22"/>
    </location>
</feature>
<gene>
    <name evidence="2" type="ORF">LHA35_06120</name>
</gene>
<sequence>MSRRPAPAPPTLAAPQAMPTKAPAQLPLDGARGVRVTLEGSDLAAVEAAAAELKARFGTRFAVTGRRLTAGREALRISAGLIANMDTVLDAEGIRQWVLPDAWRRRAVPGRPSEATDRGVTASGEGMQAAADRPGGDRKAAEGDQP</sequence>